<comment type="caution">
    <text evidence="1">The sequence shown here is derived from an EMBL/GenBank/DDBJ whole genome shotgun (WGS) entry which is preliminary data.</text>
</comment>
<reference evidence="1 2" key="1">
    <citation type="journal article" date="2021" name="DNA Res.">
        <title>Genome analysis of Candida subhashii reveals its hybrid nature and dual mitochondrial genome conformations.</title>
        <authorList>
            <person name="Mixao V."/>
            <person name="Hegedusova E."/>
            <person name="Saus E."/>
            <person name="Pryszcz L.P."/>
            <person name="Cillingova A."/>
            <person name="Nosek J."/>
            <person name="Gabaldon T."/>
        </authorList>
    </citation>
    <scope>NUCLEOTIDE SEQUENCE [LARGE SCALE GENOMIC DNA]</scope>
    <source>
        <strain evidence="1 2">CBS 10753</strain>
    </source>
</reference>
<dbReference type="RefSeq" id="XP_049266594.1">
    <property type="nucleotide sequence ID" value="XM_049410532.1"/>
</dbReference>
<dbReference type="AlphaFoldDB" id="A0A8J5QKG5"/>
<organism evidence="1 2">
    <name type="scientific">[Candida] subhashii</name>
    <dbReference type="NCBI Taxonomy" id="561895"/>
    <lineage>
        <taxon>Eukaryota</taxon>
        <taxon>Fungi</taxon>
        <taxon>Dikarya</taxon>
        <taxon>Ascomycota</taxon>
        <taxon>Saccharomycotina</taxon>
        <taxon>Pichiomycetes</taxon>
        <taxon>Debaryomycetaceae</taxon>
        <taxon>Spathaspora</taxon>
    </lineage>
</organism>
<dbReference type="OrthoDB" id="10251727at2759"/>
<dbReference type="Pfam" id="PF00687">
    <property type="entry name" value="Ribosomal_L1"/>
    <property type="match status" value="1"/>
</dbReference>
<evidence type="ECO:0008006" key="3">
    <source>
        <dbReference type="Google" id="ProtNLM"/>
    </source>
</evidence>
<dbReference type="CDD" id="cd00403">
    <property type="entry name" value="Ribosomal_L1"/>
    <property type="match status" value="1"/>
</dbReference>
<evidence type="ECO:0000313" key="1">
    <source>
        <dbReference type="EMBL" id="KAG7666366.1"/>
    </source>
</evidence>
<sequence length="288" mass="33051">MINQVTTLKMTEFVLGEDSRKDATKSLKSLLKHTTSTQDKQSIYVIINIKIPILRQKDYTPRIIPLTHKLDKITSKSILLITKDPSTPYRKTLTESKLTEGIFTNILSFTKLKSLMKNPKNSTKLFKENDIIVCDWRVYKFMPQVLGNKFYIKNKKVPYKIQFAPQDPTIPKKERSKDVRCDEKYVYAQLKSIIGNTSYIPTDNGDCVCVKIGYNQMEVSELMENLNCVIDYFVDEDKFGPIGGGVLRGVENLGNVFVKTSDSISLPVFIRSKEEKEEVDENDSDFDF</sequence>
<proteinExistence type="predicted"/>
<dbReference type="EMBL" id="JAGSYN010000008">
    <property type="protein sequence ID" value="KAG7666366.1"/>
    <property type="molecule type" value="Genomic_DNA"/>
</dbReference>
<dbReference type="InterPro" id="IPR028364">
    <property type="entry name" value="Ribosomal_uL1/biogenesis"/>
</dbReference>
<accession>A0A8J5QKG5</accession>
<gene>
    <name evidence="1" type="ORF">J8A68_000087</name>
</gene>
<keyword evidence="2" id="KW-1185">Reference proteome</keyword>
<protein>
    <recommendedName>
        <fullName evidence="3">Ribosome biogenesis protein UTP30</fullName>
    </recommendedName>
</protein>
<dbReference type="Proteomes" id="UP000694255">
    <property type="component" value="Unassembled WGS sequence"/>
</dbReference>
<name>A0A8J5QKG5_9ASCO</name>
<evidence type="ECO:0000313" key="2">
    <source>
        <dbReference type="Proteomes" id="UP000694255"/>
    </source>
</evidence>
<dbReference type="GeneID" id="73466888"/>